<proteinExistence type="predicted"/>
<dbReference type="OrthoDB" id="10646235at2759"/>
<dbReference type="RefSeq" id="XP_009692809.1">
    <property type="nucleotide sequence ID" value="XM_009694514.1"/>
</dbReference>
<protein>
    <submittedName>
        <fullName evidence="2">Uncharacterized protein</fullName>
    </submittedName>
</protein>
<evidence type="ECO:0000313" key="2">
    <source>
        <dbReference type="EMBL" id="BAM42508.1"/>
    </source>
</evidence>
<evidence type="ECO:0000313" key="3">
    <source>
        <dbReference type="Proteomes" id="UP000003786"/>
    </source>
</evidence>
<dbReference type="EMBL" id="AP011949">
    <property type="protein sequence ID" value="BAM42508.1"/>
    <property type="molecule type" value="Genomic_DNA"/>
</dbReference>
<evidence type="ECO:0000256" key="1">
    <source>
        <dbReference type="SAM" id="MobiDB-lite"/>
    </source>
</evidence>
<feature type="compositionally biased region" description="Acidic residues" evidence="1">
    <location>
        <begin position="1308"/>
        <end position="1320"/>
    </location>
</feature>
<dbReference type="GeneID" id="20716906"/>
<keyword evidence="3" id="KW-1185">Reference proteome</keyword>
<name>J7M8R7_THEOR</name>
<dbReference type="VEuPathDB" id="PiroplasmaDB:TOT_040000876"/>
<dbReference type="eggNOG" id="ENOG502QX26">
    <property type="taxonomic scope" value="Eukaryota"/>
</dbReference>
<sequence>MVDINLYEKNENYSTNSYRISISKSAYNTNFLKVIYEITYYENFPVFWSASSFYVYIKEKKGNSISFTYYPYFFNDIIDNIEVFFSENHPNNPLIVGLKPKGEEIKYYTFRYLRSIEKLNKFPENINFQIKNLETELITENNIRNKLEFKINEISKNYYTKSDSKLFAPFVEYNYSVDREEFYGPYTLSTDKLLNYKEKNYIENSLLISVKNKSFDFINVYYSDNNIALLVEFLDYPCGTGSCKSFYFKRLSKIENKWKLIENELELINVLNQKKLVLEQIFYLINESIKIYINKNTPNTGYSAKIINNSSDINSQIFKEVEHNITIREDTRLSASKYTCFYHDLSEITSRDENDVYDVSGLRLFVNCYFAKNENSVVNDFEIKLYNNKGTDQKIIYYNPNLDTHGHEHYVYVYFYDNDNVPLLLYQGEHWYKPKSKIEYFDKWIEEAELKDSKPKKINQFLSDNKVLIELKKINRELNEIILDYSTSYGLNLNKKQILSGFETIRIIAIKNEQRVRYGKITHSTKNKGDLGEIKKKGLILEENEKGKSLSDIISRQIKTIFNNLVCYYHISDLNYELPLLLCIGSLDSDNETSSIFYERVDITERSKWKKIDEIKPFQEDQVLTNKINDIYYNFSKSVIIEIEKQGIIGYDFKLVDNLNSGSPSSSGIDSKISVTEKHNLLSNSDYTCFEHSIPLMQLSIDKFHIGGLKFYISSRKILTSLDDNFSKSPIYYKQGKNKVCVYFYHCDSVPLLVSYNNQYYKPKSKNEYLAKWVKMPNIEDPSKQLLTQLDSINAELNEVNIMKITNGSSYGISGEKSGDFSPARINVKACKNNFFRKVTHTTVNKFGVGKILYNGAQIQSIEKRNSFNEVSVYYLNTDIKYTKPLLISLGSVGSFNFERKWYSITGTEENIWSSNTNTHNTFLNIKKKLIVLHSKYLIPLNVILENQSHYNNTFTTPDDTHTGVINIDRLGTNHNFTVPNYRCLSHQLHKYYEENEASIKYEWSLGQSQLNFELRLSLFESKLTLIDHQKRLIPPLKYTQTDCRDKNTITVYFYEPEGPGSSIVDRVPLMFKLKDRFFVPISKETYFHQWQEADVQISDSSFKATLDTVNSMLNEIDLSKINNYGLSLCAKYSFFKKGELSTKRINVSLFSNSKHLIRVHDTFNKFKISKIKPIPKCSFGEISSHLKNKNIVQVAVIFKMGYIRNPELILINEHFSNDNCLTCCYYYRFEQRPKPFEYKFQDVPNGLSLIDKLTKVENYQWNNVEHLTPIIELLKEISRNKLEQKIHNPDYDSTDCRNPSHPVPNDDQCEELAFDESIENPDPKAKDLDPLQPPGTGSSDPSHPVLTWRAVVDYIKEHPEIVYGPGSGVTVAGSAYSLYKLILVFKNK</sequence>
<dbReference type="KEGG" id="tot:TOT_040000876"/>
<gene>
    <name evidence="2" type="ORF">TOT_040000876</name>
</gene>
<accession>J7M8R7</accession>
<dbReference type="Proteomes" id="UP000003786">
    <property type="component" value="Chromosome 4"/>
</dbReference>
<organism evidence="2 3">
    <name type="scientific">Theileria orientalis strain Shintoku</name>
    <dbReference type="NCBI Taxonomy" id="869250"/>
    <lineage>
        <taxon>Eukaryota</taxon>
        <taxon>Sar</taxon>
        <taxon>Alveolata</taxon>
        <taxon>Apicomplexa</taxon>
        <taxon>Aconoidasida</taxon>
        <taxon>Piroplasmida</taxon>
        <taxon>Theileriidae</taxon>
        <taxon>Theileria</taxon>
    </lineage>
</organism>
<feature type="region of interest" description="Disordered" evidence="1">
    <location>
        <begin position="1289"/>
        <end position="1345"/>
    </location>
</feature>
<reference evidence="2 3" key="1">
    <citation type="journal article" date="2012" name="MBio">
        <title>Comparative genome analysis of three eukaryotic parasites with differing abilities to transform leukocytes reveals key mediators of Theileria-induced leukocyte transformation.</title>
        <authorList>
            <person name="Hayashida K."/>
            <person name="Hara Y."/>
            <person name="Abe T."/>
            <person name="Yamasaki C."/>
            <person name="Toyoda A."/>
            <person name="Kosuge T."/>
            <person name="Suzuki Y."/>
            <person name="Sato Y."/>
            <person name="Kawashima S."/>
            <person name="Katayama T."/>
            <person name="Wakaguri H."/>
            <person name="Inoue N."/>
            <person name="Homma K."/>
            <person name="Tada-Umezaki M."/>
            <person name="Yagi Y."/>
            <person name="Fujii Y."/>
            <person name="Habara T."/>
            <person name="Kanehisa M."/>
            <person name="Watanabe H."/>
            <person name="Ito K."/>
            <person name="Gojobori T."/>
            <person name="Sugawara H."/>
            <person name="Imanishi T."/>
            <person name="Weir W."/>
            <person name="Gardner M."/>
            <person name="Pain A."/>
            <person name="Shiels B."/>
            <person name="Hattori M."/>
            <person name="Nene V."/>
            <person name="Sugimoto C."/>
        </authorList>
    </citation>
    <scope>NUCLEOTIDE SEQUENCE [LARGE SCALE GENOMIC DNA]</scope>
    <source>
        <strain evidence="2 3">Shintoku</strain>
    </source>
</reference>